<evidence type="ECO:0000313" key="11">
    <source>
        <dbReference type="Proteomes" id="UP000593577"/>
    </source>
</evidence>
<evidence type="ECO:0000256" key="7">
    <source>
        <dbReference type="ARBA" id="ARBA00022989"/>
    </source>
</evidence>
<comment type="subcellular location">
    <subcellularLocation>
        <location evidence="1">Membrane</location>
        <topology evidence="1">Single-pass type I membrane protein</topology>
    </subcellularLocation>
</comment>
<evidence type="ECO:0000256" key="1">
    <source>
        <dbReference type="ARBA" id="ARBA00004479"/>
    </source>
</evidence>
<keyword evidence="7" id="KW-1133">Transmembrane helix</keyword>
<proteinExistence type="inferred from homology"/>
<dbReference type="Proteomes" id="UP000593577">
    <property type="component" value="Unassembled WGS sequence"/>
</dbReference>
<gene>
    <name evidence="10" type="ORF">Goari_022118</name>
</gene>
<evidence type="ECO:0000313" key="10">
    <source>
        <dbReference type="EMBL" id="MBA0703121.1"/>
    </source>
</evidence>
<evidence type="ECO:0000256" key="8">
    <source>
        <dbReference type="ARBA" id="ARBA00023136"/>
    </source>
</evidence>
<keyword evidence="4" id="KW-0812">Transmembrane</keyword>
<protein>
    <submittedName>
        <fullName evidence="10">Uncharacterized protein</fullName>
    </submittedName>
</protein>
<keyword evidence="8" id="KW-0472">Membrane</keyword>
<reference evidence="10 11" key="1">
    <citation type="journal article" date="2019" name="Genome Biol. Evol.">
        <title>Insights into the evolution of the New World diploid cottons (Gossypium, subgenus Houzingenia) based on genome sequencing.</title>
        <authorList>
            <person name="Grover C.E."/>
            <person name="Arick M.A. 2nd"/>
            <person name="Thrash A."/>
            <person name="Conover J.L."/>
            <person name="Sanders W.S."/>
            <person name="Peterson D.G."/>
            <person name="Frelichowski J.E."/>
            <person name="Scheffler J.A."/>
            <person name="Scheffler B.E."/>
            <person name="Wendel J.F."/>
        </authorList>
    </citation>
    <scope>NUCLEOTIDE SEQUENCE [LARGE SCALE GENOMIC DNA]</scope>
    <source>
        <strain evidence="10">185</strain>
        <tissue evidence="10">Leaf</tissue>
    </source>
</reference>
<evidence type="ECO:0000256" key="9">
    <source>
        <dbReference type="ARBA" id="ARBA00023180"/>
    </source>
</evidence>
<accession>A0A7J8YU68</accession>
<dbReference type="Pfam" id="PF00560">
    <property type="entry name" value="LRR_1"/>
    <property type="match status" value="3"/>
</dbReference>
<keyword evidence="3" id="KW-0433">Leucine-rich repeat</keyword>
<keyword evidence="5" id="KW-0732">Signal</keyword>
<sequence length="248" mass="27197">MGAVSISNSSNLIEFDINGSNFTGKVNIDFGGLPGLLWLILDLSYDQFGGVIPDSIGNLSTQPVQLRLGGNRLRGRNLKMLRLLDLSENQFSGSESSVANLTRLTFFPNNILEPSSKSTKRSQRNLGYLDVSKLKNLGYLDVSENQFSGEIPSGLGSCVSLEHLYIEGKLFERSNPNSFKSLRGLQNLDLSRNKLSGQLPEYLQQFSLMTLNLSFNKIEGAVPTTGVFRNATALSIVENKKLCGGIRN</sequence>
<dbReference type="InterPro" id="IPR001611">
    <property type="entry name" value="Leu-rich_rpt"/>
</dbReference>
<evidence type="ECO:0000256" key="2">
    <source>
        <dbReference type="ARBA" id="ARBA00009592"/>
    </source>
</evidence>
<organism evidence="10 11">
    <name type="scientific">Gossypium aridum</name>
    <name type="common">American cotton</name>
    <name type="synonym">Erioxylum aridum</name>
    <dbReference type="NCBI Taxonomy" id="34290"/>
    <lineage>
        <taxon>Eukaryota</taxon>
        <taxon>Viridiplantae</taxon>
        <taxon>Streptophyta</taxon>
        <taxon>Embryophyta</taxon>
        <taxon>Tracheophyta</taxon>
        <taxon>Spermatophyta</taxon>
        <taxon>Magnoliopsida</taxon>
        <taxon>eudicotyledons</taxon>
        <taxon>Gunneridae</taxon>
        <taxon>Pentapetalae</taxon>
        <taxon>rosids</taxon>
        <taxon>malvids</taxon>
        <taxon>Malvales</taxon>
        <taxon>Malvaceae</taxon>
        <taxon>Malvoideae</taxon>
        <taxon>Gossypium</taxon>
    </lineage>
</organism>
<dbReference type="AlphaFoldDB" id="A0A7J8YU68"/>
<dbReference type="PANTHER" id="PTHR27008:SF598">
    <property type="entry name" value="RECEPTOR-LIKE SERINE_THREONINE-PROTEIN KINASE, PUTATIVE-RELATED"/>
    <property type="match status" value="1"/>
</dbReference>
<evidence type="ECO:0000256" key="4">
    <source>
        <dbReference type="ARBA" id="ARBA00022692"/>
    </source>
</evidence>
<comment type="caution">
    <text evidence="10">The sequence shown here is derived from an EMBL/GenBank/DDBJ whole genome shotgun (WGS) entry which is preliminary data.</text>
</comment>
<comment type="similarity">
    <text evidence="2">Belongs to the RLP family.</text>
</comment>
<keyword evidence="6" id="KW-0677">Repeat</keyword>
<dbReference type="GO" id="GO:0016020">
    <property type="term" value="C:membrane"/>
    <property type="evidence" value="ECO:0007669"/>
    <property type="project" value="UniProtKB-SubCell"/>
</dbReference>
<dbReference type="FunFam" id="3.80.10.10:FF:000041">
    <property type="entry name" value="LRR receptor-like serine/threonine-protein kinase ERECTA"/>
    <property type="match status" value="1"/>
</dbReference>
<dbReference type="Gene3D" id="3.80.10.10">
    <property type="entry name" value="Ribonuclease Inhibitor"/>
    <property type="match status" value="2"/>
</dbReference>
<dbReference type="PANTHER" id="PTHR27008">
    <property type="entry name" value="OS04G0122200 PROTEIN"/>
    <property type="match status" value="1"/>
</dbReference>
<evidence type="ECO:0000256" key="5">
    <source>
        <dbReference type="ARBA" id="ARBA00022729"/>
    </source>
</evidence>
<evidence type="ECO:0000256" key="3">
    <source>
        <dbReference type="ARBA" id="ARBA00022614"/>
    </source>
</evidence>
<evidence type="ECO:0000256" key="6">
    <source>
        <dbReference type="ARBA" id="ARBA00022737"/>
    </source>
</evidence>
<name>A0A7J8YU68_GOSAI</name>
<keyword evidence="9" id="KW-0325">Glycoprotein</keyword>
<dbReference type="SUPFAM" id="SSF52058">
    <property type="entry name" value="L domain-like"/>
    <property type="match status" value="1"/>
</dbReference>
<dbReference type="InterPro" id="IPR032675">
    <property type="entry name" value="LRR_dom_sf"/>
</dbReference>
<dbReference type="PRINTS" id="PR00019">
    <property type="entry name" value="LEURICHRPT"/>
</dbReference>
<keyword evidence="11" id="KW-1185">Reference proteome</keyword>
<dbReference type="InterPro" id="IPR051809">
    <property type="entry name" value="Plant_receptor-like_S/T_kinase"/>
</dbReference>
<dbReference type="EMBL" id="JABFAA010355375">
    <property type="protein sequence ID" value="MBA0703121.1"/>
    <property type="molecule type" value="Genomic_DNA"/>
</dbReference>